<dbReference type="AlphaFoldDB" id="A0A9X3C7N0"/>
<feature type="chain" id="PRO_5040941430" description="YD repeat-containing protein" evidence="1">
    <location>
        <begin position="23"/>
        <end position="252"/>
    </location>
</feature>
<dbReference type="Proteomes" id="UP001151133">
    <property type="component" value="Unassembled WGS sequence"/>
</dbReference>
<evidence type="ECO:0000313" key="2">
    <source>
        <dbReference type="EMBL" id="MCV9931827.1"/>
    </source>
</evidence>
<evidence type="ECO:0008006" key="4">
    <source>
        <dbReference type="Google" id="ProtNLM"/>
    </source>
</evidence>
<comment type="caution">
    <text evidence="2">The sequence shown here is derived from an EMBL/GenBank/DDBJ whole genome shotgun (WGS) entry which is preliminary data.</text>
</comment>
<evidence type="ECO:0000256" key="1">
    <source>
        <dbReference type="SAM" id="SignalP"/>
    </source>
</evidence>
<protein>
    <recommendedName>
        <fullName evidence="4">YD repeat-containing protein</fullName>
    </recommendedName>
</protein>
<gene>
    <name evidence="2" type="ORF">OIU80_05980</name>
</gene>
<organism evidence="2 3">
    <name type="scientific">Flavobacterium frigoritolerans</name>
    <dbReference type="NCBI Taxonomy" id="2987686"/>
    <lineage>
        <taxon>Bacteria</taxon>
        <taxon>Pseudomonadati</taxon>
        <taxon>Bacteroidota</taxon>
        <taxon>Flavobacteriia</taxon>
        <taxon>Flavobacteriales</taxon>
        <taxon>Flavobacteriaceae</taxon>
        <taxon>Flavobacterium</taxon>
    </lineage>
</organism>
<dbReference type="RefSeq" id="WP_264286136.1">
    <property type="nucleotide sequence ID" value="NZ_JAOZEV010000003.1"/>
</dbReference>
<evidence type="ECO:0000313" key="3">
    <source>
        <dbReference type="Proteomes" id="UP001151133"/>
    </source>
</evidence>
<feature type="signal peptide" evidence="1">
    <location>
        <begin position="1"/>
        <end position="22"/>
    </location>
</feature>
<name>A0A9X3C7N0_9FLAO</name>
<keyword evidence="1" id="KW-0732">Signal</keyword>
<dbReference type="EMBL" id="JAOZEV010000003">
    <property type="protein sequence ID" value="MCV9931827.1"/>
    <property type="molecule type" value="Genomic_DNA"/>
</dbReference>
<sequence length="252" mass="28365">MKKILCLFSAMSLVLASCSSNDDNESSPILLQKIVYIGDDGTSSTSDITYDGNKIISIKAQDGSVYKYIYTGNLITKIEEIDEDGALDITTEYSYTNGKLVACIEKQTDAITFYKTKYTHNADATVSYEEFRINAVTGLETEGGTIGKFTFNNGNLVKDEKSYYGSERVITYEYDTKNDPLRNVLNHNLLLDEDSNINNLIKETSTYKSGDNTYINTTTYTYKYDVNNYPTEKVVTYQAGTSTFTETSQFFY</sequence>
<dbReference type="PROSITE" id="PS51257">
    <property type="entry name" value="PROKAR_LIPOPROTEIN"/>
    <property type="match status" value="1"/>
</dbReference>
<accession>A0A9X3C7N0</accession>
<reference evidence="2" key="1">
    <citation type="submission" date="2022-10" db="EMBL/GenBank/DDBJ databases">
        <title>Two novel species of Flavobacterium.</title>
        <authorList>
            <person name="Liu Q."/>
            <person name="Xin Y.-H."/>
        </authorList>
    </citation>
    <scope>NUCLEOTIDE SEQUENCE</scope>
    <source>
        <strain evidence="2">LS1R47</strain>
    </source>
</reference>
<keyword evidence="3" id="KW-1185">Reference proteome</keyword>
<proteinExistence type="predicted"/>